<accession>H0EDL2</accession>
<evidence type="ECO:0000313" key="2">
    <source>
        <dbReference type="Proteomes" id="UP000005446"/>
    </source>
</evidence>
<reference evidence="1 2" key="1">
    <citation type="journal article" date="2012" name="Eukaryot. Cell">
        <title>Genome sequence of the fungus Glarea lozoyensis: the first genome sequence of a species from the Helotiaceae family.</title>
        <authorList>
            <person name="Youssar L."/>
            <person name="Gruening B.A."/>
            <person name="Erxleben A."/>
            <person name="Guenther S."/>
            <person name="Huettel W."/>
        </authorList>
    </citation>
    <scope>NUCLEOTIDE SEQUENCE [LARGE SCALE GENOMIC DNA]</scope>
    <source>
        <strain evidence="2">ATCC 74030 / MF5533</strain>
    </source>
</reference>
<keyword evidence="2" id="KW-1185">Reference proteome</keyword>
<gene>
    <name evidence="1" type="ORF">M7I_0467</name>
</gene>
<dbReference type="EMBL" id="AGUE01000010">
    <property type="protein sequence ID" value="EHL03252.1"/>
    <property type="molecule type" value="Genomic_DNA"/>
</dbReference>
<comment type="caution">
    <text evidence="1">The sequence shown here is derived from an EMBL/GenBank/DDBJ whole genome shotgun (WGS) entry which is preliminary data.</text>
</comment>
<protein>
    <submittedName>
        <fullName evidence="1">Uncharacterized protein</fullName>
    </submittedName>
</protein>
<evidence type="ECO:0000313" key="1">
    <source>
        <dbReference type="EMBL" id="EHL03252.1"/>
    </source>
</evidence>
<sequence>MQQKLYTIKPEAFSTTIENLALSIKYQTSMCFAYTILTEALWPKGV</sequence>
<proteinExistence type="predicted"/>
<organism evidence="1 2">
    <name type="scientific">Glarea lozoyensis (strain ATCC 74030 / MF5533)</name>
    <dbReference type="NCBI Taxonomy" id="1104152"/>
    <lineage>
        <taxon>Eukaryota</taxon>
        <taxon>Fungi</taxon>
        <taxon>Dikarya</taxon>
        <taxon>Ascomycota</taxon>
        <taxon>Pezizomycotina</taxon>
        <taxon>Leotiomycetes</taxon>
        <taxon>Helotiales</taxon>
        <taxon>Helotiaceae</taxon>
        <taxon>Glarea</taxon>
    </lineage>
</organism>
<dbReference type="AlphaFoldDB" id="H0EDL2"/>
<name>H0EDL2_GLAL7</name>
<dbReference type="InParanoid" id="H0EDL2"/>
<dbReference type="Proteomes" id="UP000005446">
    <property type="component" value="Unassembled WGS sequence"/>
</dbReference>
<dbReference type="HOGENOM" id="CLU_3191436_0_0_1"/>